<comment type="catalytic activity">
    <reaction evidence="4">
        <text>N(6)-[(R)-lipoyl]-L-lysyl-[protein] + pyruvate + H(+) = N(6)-[(R)-S(8)-acetyldihydrolipoyl]-L-lysyl-[protein] + CO2</text>
        <dbReference type="Rhea" id="RHEA:19189"/>
        <dbReference type="Rhea" id="RHEA-COMP:10474"/>
        <dbReference type="Rhea" id="RHEA-COMP:10478"/>
        <dbReference type="ChEBI" id="CHEBI:15361"/>
        <dbReference type="ChEBI" id="CHEBI:15378"/>
        <dbReference type="ChEBI" id="CHEBI:16526"/>
        <dbReference type="ChEBI" id="CHEBI:83099"/>
        <dbReference type="ChEBI" id="CHEBI:83111"/>
        <dbReference type="EC" id="1.2.4.1"/>
    </reaction>
</comment>
<dbReference type="InterPro" id="IPR029061">
    <property type="entry name" value="THDP-binding"/>
</dbReference>
<comment type="cofactor">
    <cofactor evidence="1 4">
        <name>thiamine diphosphate</name>
        <dbReference type="ChEBI" id="CHEBI:58937"/>
    </cofactor>
</comment>
<dbReference type="GO" id="GO:0006086">
    <property type="term" value="P:pyruvate decarboxylation to acetyl-CoA"/>
    <property type="evidence" value="ECO:0007669"/>
    <property type="project" value="InterPro"/>
</dbReference>
<evidence type="ECO:0000256" key="3">
    <source>
        <dbReference type="ARBA" id="ARBA00023052"/>
    </source>
</evidence>
<evidence type="ECO:0000256" key="4">
    <source>
        <dbReference type="RuleBase" id="RU364074"/>
    </source>
</evidence>
<accession>A0A8U0WL53</accession>
<keyword evidence="2 4" id="KW-0560">Oxidoreductase</keyword>
<name>A0A8U0WL53_9MUSC</name>
<dbReference type="SMART" id="SM01155">
    <property type="entry name" value="DUF1713"/>
    <property type="match status" value="1"/>
</dbReference>
<reference evidence="8" key="1">
    <citation type="submission" date="2025-08" db="UniProtKB">
        <authorList>
            <consortium name="RefSeq"/>
        </authorList>
    </citation>
    <scope>IDENTIFICATION</scope>
    <source>
        <tissue evidence="8">Whole body pupa</tissue>
    </source>
</reference>
<comment type="function">
    <text evidence="4">The pyruvate dehydrogenase complex catalyzes the overall conversion of pyruvate to acetyl-CoA and CO2.</text>
</comment>
<proteinExistence type="predicted"/>
<dbReference type="Pfam" id="PF08213">
    <property type="entry name" value="COX24_C"/>
    <property type="match status" value="1"/>
</dbReference>
<organism evidence="7 8">
    <name type="scientific">Glossina fuscipes</name>
    <dbReference type="NCBI Taxonomy" id="7396"/>
    <lineage>
        <taxon>Eukaryota</taxon>
        <taxon>Metazoa</taxon>
        <taxon>Ecdysozoa</taxon>
        <taxon>Arthropoda</taxon>
        <taxon>Hexapoda</taxon>
        <taxon>Insecta</taxon>
        <taxon>Pterygota</taxon>
        <taxon>Neoptera</taxon>
        <taxon>Endopterygota</taxon>
        <taxon>Diptera</taxon>
        <taxon>Brachycera</taxon>
        <taxon>Muscomorpha</taxon>
        <taxon>Hippoboscoidea</taxon>
        <taxon>Glossinidae</taxon>
        <taxon>Glossina</taxon>
    </lineage>
</organism>
<evidence type="ECO:0000259" key="6">
    <source>
        <dbReference type="SMART" id="SM01155"/>
    </source>
</evidence>
<evidence type="ECO:0000259" key="5">
    <source>
        <dbReference type="SMART" id="SM00861"/>
    </source>
</evidence>
<evidence type="ECO:0000313" key="7">
    <source>
        <dbReference type="Proteomes" id="UP000092443"/>
    </source>
</evidence>
<dbReference type="SMART" id="SM00861">
    <property type="entry name" value="Transket_pyr"/>
    <property type="match status" value="1"/>
</dbReference>
<dbReference type="PANTHER" id="PTHR11624">
    <property type="entry name" value="DEHYDROGENASE RELATED"/>
    <property type="match status" value="1"/>
</dbReference>
<keyword evidence="3 4" id="KW-0786">Thiamine pyrophosphate</keyword>
<dbReference type="InterPro" id="IPR005475">
    <property type="entry name" value="Transketolase-like_Pyr-bd"/>
</dbReference>
<evidence type="ECO:0000256" key="2">
    <source>
        <dbReference type="ARBA" id="ARBA00023002"/>
    </source>
</evidence>
<dbReference type="InterPro" id="IPR013177">
    <property type="entry name" value="Ribosomal_mS38_C"/>
</dbReference>
<gene>
    <name evidence="8" type="primary">LOC119635027</name>
</gene>
<dbReference type="InterPro" id="IPR027110">
    <property type="entry name" value="PDHB_mito-type"/>
</dbReference>
<dbReference type="Proteomes" id="UP000092443">
    <property type="component" value="Unplaced"/>
</dbReference>
<feature type="domain" description="Transketolase-like pyrimidine-binding" evidence="5">
    <location>
        <begin position="31"/>
        <end position="204"/>
    </location>
</feature>
<dbReference type="AlphaFoldDB" id="A0A8U0WL53"/>
<evidence type="ECO:0000256" key="1">
    <source>
        <dbReference type="ARBA" id="ARBA00001964"/>
    </source>
</evidence>
<keyword evidence="4" id="KW-0670">Pyruvate</keyword>
<sequence length="299" mass="34499">MLRPMKMVFSNCVRRTLVTTAKAAPTAAKQMTCREALNSAMDDEMERDSRVFLMGEEVAQYDGAYKVSRGLWKKYGDKRVIDTPITEMGFAGVAVGAAMAGLRPILEFMTFNFSMQAIDQASLRCCTLSTINAIHLQTGRIKCTKISTPVYAEYARNIPIGKLNNNPQIVDPFKTNCLDELNDMLKEGNQKYAPALNRKDKVEAARMIVIRRRKMKKHKLRKLRRKMKFEWAKVRQRREMRKEKAFQATLITQIKEAEVFNASKFVEEKLQKANETPLQRYWKGRRLPAFIIKEKFGLK</sequence>
<evidence type="ECO:0000313" key="8">
    <source>
        <dbReference type="RefSeq" id="XP_037885469.1"/>
    </source>
</evidence>
<dbReference type="Gene3D" id="3.40.50.970">
    <property type="match status" value="1"/>
</dbReference>
<dbReference type="Pfam" id="PF02779">
    <property type="entry name" value="Transket_pyr"/>
    <property type="match status" value="1"/>
</dbReference>
<dbReference type="RefSeq" id="XP_037885469.1">
    <property type="nucleotide sequence ID" value="XM_038029541.1"/>
</dbReference>
<dbReference type="SUPFAM" id="SSF52518">
    <property type="entry name" value="Thiamin diphosphate-binding fold (THDP-binding)"/>
    <property type="match status" value="1"/>
</dbReference>
<feature type="domain" description="Ribosomal protein mS38 C-terminal" evidence="6">
    <location>
        <begin position="203"/>
        <end position="236"/>
    </location>
</feature>
<dbReference type="EC" id="1.2.4.1" evidence="4"/>
<dbReference type="PANTHER" id="PTHR11624:SF96">
    <property type="entry name" value="PYRUVATE DEHYDROGENASE E1 COMPONENT SUBUNIT BETA, MITOCHONDRIAL"/>
    <property type="match status" value="1"/>
</dbReference>
<dbReference type="GO" id="GO:0004739">
    <property type="term" value="F:pyruvate dehydrogenase (acetyl-transferring) activity"/>
    <property type="evidence" value="ECO:0007669"/>
    <property type="project" value="UniProtKB-UniRule"/>
</dbReference>
<protein>
    <recommendedName>
        <fullName evidence="4">Pyruvate dehydrogenase E1 component subunit beta</fullName>
        <ecNumber evidence="4">1.2.4.1</ecNumber>
    </recommendedName>
</protein>
<dbReference type="GeneID" id="119635027"/>
<keyword evidence="7" id="KW-1185">Reference proteome</keyword>